<dbReference type="GeneID" id="89685764"/>
<dbReference type="Proteomes" id="UP000711178">
    <property type="component" value="Unassembled WGS sequence"/>
</dbReference>
<evidence type="ECO:0000256" key="1">
    <source>
        <dbReference type="SAM" id="MobiDB-lite"/>
    </source>
</evidence>
<dbReference type="SMART" id="SM00507">
    <property type="entry name" value="HNHc"/>
    <property type="match status" value="1"/>
</dbReference>
<protein>
    <submittedName>
        <fullName evidence="3">HNH endonuclease</fullName>
    </submittedName>
</protein>
<sequence>MRRYSSLFRSPSLSLESFSSDVIDAVWEKALSHLSLSDGKKLDRYGAIIERDQYGKQESRTGWQVDHIVPKSKGGSDEIENLQPLQWENNNSKGDGNHPSELVTAKPDYSDNEIPKAFGKKVED</sequence>
<feature type="domain" description="HNH nuclease" evidence="2">
    <location>
        <begin position="36"/>
        <end position="91"/>
    </location>
</feature>
<feature type="compositionally biased region" description="Polar residues" evidence="1">
    <location>
        <begin position="83"/>
        <end position="94"/>
    </location>
</feature>
<dbReference type="CDD" id="cd00085">
    <property type="entry name" value="HNHc"/>
    <property type="match status" value="1"/>
</dbReference>
<evidence type="ECO:0000313" key="4">
    <source>
        <dbReference type="Proteomes" id="UP000711178"/>
    </source>
</evidence>
<name>A0ABS7FGY7_9NEIS</name>
<dbReference type="RefSeq" id="WP_080770187.1">
    <property type="nucleotide sequence ID" value="NZ_CP142381.1"/>
</dbReference>
<dbReference type="InterPro" id="IPR003615">
    <property type="entry name" value="HNH_nuc"/>
</dbReference>
<dbReference type="InterPro" id="IPR002711">
    <property type="entry name" value="HNH"/>
</dbReference>
<comment type="caution">
    <text evidence="3">The sequence shown here is derived from an EMBL/GenBank/DDBJ whole genome shotgun (WGS) entry which is preliminary data.</text>
</comment>
<feature type="region of interest" description="Disordered" evidence="1">
    <location>
        <begin position="68"/>
        <end position="124"/>
    </location>
</feature>
<dbReference type="Gene3D" id="1.10.30.50">
    <property type="match status" value="1"/>
</dbReference>
<evidence type="ECO:0000313" key="3">
    <source>
        <dbReference type="EMBL" id="MBW8289021.1"/>
    </source>
</evidence>
<dbReference type="Pfam" id="PF01844">
    <property type="entry name" value="HNH"/>
    <property type="match status" value="1"/>
</dbReference>
<dbReference type="EMBL" id="JAHDTB010000014">
    <property type="protein sequence ID" value="MBW8289021.1"/>
    <property type="molecule type" value="Genomic_DNA"/>
</dbReference>
<reference evidence="3 4" key="1">
    <citation type="submission" date="2021-05" db="EMBL/GenBank/DDBJ databases">
        <title>Draft Whole Genome Sequencing Of Biosensor Chromobacterium violaceum Strain CV026 Reveals A Regulatory RNA In Chromobacterium violaceum Phenotype Regulatory Network.</title>
        <authorList>
            <person name="Hong K.W."/>
            <person name="Chan K.G."/>
            <person name="Chang C.-Y."/>
        </authorList>
    </citation>
    <scope>NUCLEOTIDE SEQUENCE [LARGE SCALE GENOMIC DNA]</scope>
    <source>
        <strain evidence="3 4">ATCC 31532</strain>
    </source>
</reference>
<keyword evidence="3" id="KW-0378">Hydrolase</keyword>
<proteinExistence type="predicted"/>
<dbReference type="GO" id="GO:0004519">
    <property type="term" value="F:endonuclease activity"/>
    <property type="evidence" value="ECO:0007669"/>
    <property type="project" value="UniProtKB-KW"/>
</dbReference>
<keyword evidence="3" id="KW-0540">Nuclease</keyword>
<keyword evidence="4" id="KW-1185">Reference proteome</keyword>
<evidence type="ECO:0000259" key="2">
    <source>
        <dbReference type="SMART" id="SM00507"/>
    </source>
</evidence>
<keyword evidence="3" id="KW-0255">Endonuclease</keyword>
<accession>A0ABS7FGY7</accession>
<gene>
    <name evidence="3" type="ORF">KIF53_15415</name>
</gene>
<organism evidence="3 4">
    <name type="scientific">Chromobacterium subtsugae</name>
    <dbReference type="NCBI Taxonomy" id="251747"/>
    <lineage>
        <taxon>Bacteria</taxon>
        <taxon>Pseudomonadati</taxon>
        <taxon>Pseudomonadota</taxon>
        <taxon>Betaproteobacteria</taxon>
        <taxon>Neisseriales</taxon>
        <taxon>Chromobacteriaceae</taxon>
        <taxon>Chromobacterium</taxon>
    </lineage>
</organism>